<organism evidence="2 3">
    <name type="scientific">Mycobacterium botniense</name>
    <dbReference type="NCBI Taxonomy" id="84962"/>
    <lineage>
        <taxon>Bacteria</taxon>
        <taxon>Bacillati</taxon>
        <taxon>Actinomycetota</taxon>
        <taxon>Actinomycetes</taxon>
        <taxon>Mycobacteriales</taxon>
        <taxon>Mycobacteriaceae</taxon>
        <taxon>Mycobacterium</taxon>
    </lineage>
</organism>
<reference evidence="2 3" key="1">
    <citation type="journal article" date="2019" name="Emerg. Microbes Infect.">
        <title>Comprehensive subspecies identification of 175 nontuberculous mycobacteria species based on 7547 genomic profiles.</title>
        <authorList>
            <person name="Matsumoto Y."/>
            <person name="Kinjo T."/>
            <person name="Motooka D."/>
            <person name="Nabeya D."/>
            <person name="Jung N."/>
            <person name="Uechi K."/>
            <person name="Horii T."/>
            <person name="Iida T."/>
            <person name="Fujita J."/>
            <person name="Nakamura S."/>
        </authorList>
    </citation>
    <scope>NUCLEOTIDE SEQUENCE [LARGE SCALE GENOMIC DNA]</scope>
    <source>
        <strain evidence="2 3">JCM 17322</strain>
    </source>
</reference>
<sequence length="351" mass="35295">MGTAIGGIGGAGVGLYHQLAGHSGGGPLRAPGPKGKDSALFWGADGEHVLTADDVDAMGGHGAVYAFRRALHRQGGGAIGPDVQAAYSMIGTPYSQATRHDCSGMVGRVIAGALGIPNVGLPTTVNMGQWLASLGFRPGIGGPGTISVGWYDHGGGNAGHAAMTLSDGENAEAGGSHGNFVVGAGAAGANSPQFDHHMFLPIGDLQGPPGYSAGGGFGGGAGGFGGGGIGGAGIPAGATPGTGPGGQPGYYTRDDEKVAAARERLRHLDNEIHDAEERRNELKATAKQSERDRLDHEIEHLHTERDLAQRKLEDAERGAFHPLRGGANSFGGLRFGAPLAEGFGPPAGSKA</sequence>
<accession>A0A7I9XTS9</accession>
<keyword evidence="1" id="KW-0175">Coiled coil</keyword>
<dbReference type="Proteomes" id="UP000465361">
    <property type="component" value="Unassembled WGS sequence"/>
</dbReference>
<evidence type="ECO:0008006" key="4">
    <source>
        <dbReference type="Google" id="ProtNLM"/>
    </source>
</evidence>
<dbReference type="AlphaFoldDB" id="A0A7I9XTS9"/>
<comment type="caution">
    <text evidence="2">The sequence shown here is derived from an EMBL/GenBank/DDBJ whole genome shotgun (WGS) entry which is preliminary data.</text>
</comment>
<name>A0A7I9XTS9_9MYCO</name>
<evidence type="ECO:0000313" key="2">
    <source>
        <dbReference type="EMBL" id="GFG72687.1"/>
    </source>
</evidence>
<feature type="coiled-coil region" evidence="1">
    <location>
        <begin position="258"/>
        <end position="318"/>
    </location>
</feature>
<keyword evidence="3" id="KW-1185">Reference proteome</keyword>
<proteinExistence type="predicted"/>
<dbReference type="EMBL" id="BLKW01000002">
    <property type="protein sequence ID" value="GFG72687.1"/>
    <property type="molecule type" value="Genomic_DNA"/>
</dbReference>
<evidence type="ECO:0000313" key="3">
    <source>
        <dbReference type="Proteomes" id="UP000465361"/>
    </source>
</evidence>
<dbReference type="RefSeq" id="WP_163753170.1">
    <property type="nucleotide sequence ID" value="NZ_BLKW01000002.1"/>
</dbReference>
<evidence type="ECO:0000256" key="1">
    <source>
        <dbReference type="SAM" id="Coils"/>
    </source>
</evidence>
<protein>
    <recommendedName>
        <fullName evidence="4">NlpC/P60 domain-containing protein</fullName>
    </recommendedName>
</protein>
<gene>
    <name evidence="2" type="ORF">MBOT_00520</name>
</gene>